<organism evidence="1 2">
    <name type="scientific">Sphingomonas naphthae</name>
    <dbReference type="NCBI Taxonomy" id="1813468"/>
    <lineage>
        <taxon>Bacteria</taxon>
        <taxon>Pseudomonadati</taxon>
        <taxon>Pseudomonadota</taxon>
        <taxon>Alphaproteobacteria</taxon>
        <taxon>Sphingomonadales</taxon>
        <taxon>Sphingomonadaceae</taxon>
        <taxon>Sphingomonas</taxon>
    </lineage>
</organism>
<proteinExistence type="predicted"/>
<dbReference type="EMBL" id="CP117411">
    <property type="protein sequence ID" value="WCT72618.1"/>
    <property type="molecule type" value="Genomic_DNA"/>
</dbReference>
<name>A0ABY7THC9_9SPHN</name>
<evidence type="ECO:0008006" key="3">
    <source>
        <dbReference type="Google" id="ProtNLM"/>
    </source>
</evidence>
<dbReference type="Proteomes" id="UP001220395">
    <property type="component" value="Chromosome"/>
</dbReference>
<dbReference type="RefSeq" id="WP_273686587.1">
    <property type="nucleotide sequence ID" value="NZ_CP117411.1"/>
</dbReference>
<accession>A0ABY7THC9</accession>
<gene>
    <name evidence="1" type="ORF">PQ455_13375</name>
</gene>
<evidence type="ECO:0000313" key="1">
    <source>
        <dbReference type="EMBL" id="WCT72618.1"/>
    </source>
</evidence>
<sequence>MTDTIDALHELKTMRSSWQALARRWEFTGRELAQLLPEGGWDTPSPPADTERRMRLMLSVDYRLPFGSGSYELSSWARTPIDELDLFTPIELIAAGPPHIRALRDFVEWKFS</sequence>
<keyword evidence="2" id="KW-1185">Reference proteome</keyword>
<reference evidence="1 2" key="1">
    <citation type="submission" date="2023-02" db="EMBL/GenBank/DDBJ databases">
        <title>Genome sequence of Sphingomonas naphthae.</title>
        <authorList>
            <person name="Kim S."/>
            <person name="Heo J."/>
            <person name="Kwon S.-W."/>
        </authorList>
    </citation>
    <scope>NUCLEOTIDE SEQUENCE [LARGE SCALE GENOMIC DNA]</scope>
    <source>
        <strain evidence="1 2">KACC 18716</strain>
    </source>
</reference>
<evidence type="ECO:0000313" key="2">
    <source>
        <dbReference type="Proteomes" id="UP001220395"/>
    </source>
</evidence>
<protein>
    <recommendedName>
        <fullName evidence="3">DUF2384 domain-containing protein</fullName>
    </recommendedName>
</protein>